<protein>
    <submittedName>
        <fullName evidence="1">Uncharacterized protein</fullName>
    </submittedName>
</protein>
<dbReference type="EMBL" id="CM007647">
    <property type="protein sequence ID" value="ONM02237.1"/>
    <property type="molecule type" value="Genomic_DNA"/>
</dbReference>
<dbReference type="InParanoid" id="A0A1D6KGN5"/>
<reference evidence="1" key="1">
    <citation type="submission" date="2015-12" db="EMBL/GenBank/DDBJ databases">
        <title>Update maize B73 reference genome by single molecule sequencing technologies.</title>
        <authorList>
            <consortium name="Maize Genome Sequencing Project"/>
            <person name="Ware D."/>
        </authorList>
    </citation>
    <scope>NUCLEOTIDE SEQUENCE [LARGE SCALE GENOMIC DNA]</scope>
    <source>
        <tissue evidence="1">Seedling</tissue>
    </source>
</reference>
<sequence length="282" mass="30694">MAQYCLGNTLGRPTNRIEIRVRHGVPHSRTASVPHSCLLGRRPLLPVLQPPGLQPLGASDSSRSSRQLRCSADLLVRLTGCLVPPAAGCGLLAAWSRRGADPHGRTAAACRCFLLGRTSACLVVCLADCLMLSASSCLLASCFYASSCLIVTCETCEQSIERSKVAHEYLFDYPHLKSYFSQASSGSRLSTRADGVCNEPRIQVGVQENNSEDANGENVNGQVEGINQFNPDHIISDPGLCIPMDSFAPNIRDDVRRAFIAKDFIRHMTFGCKWIVIKMTIK</sequence>
<gene>
    <name evidence="1" type="ORF">ZEAMMB73_Zm00001d031133</name>
</gene>
<proteinExistence type="predicted"/>
<organism evidence="1">
    <name type="scientific">Zea mays</name>
    <name type="common">Maize</name>
    <dbReference type="NCBI Taxonomy" id="4577"/>
    <lineage>
        <taxon>Eukaryota</taxon>
        <taxon>Viridiplantae</taxon>
        <taxon>Streptophyta</taxon>
        <taxon>Embryophyta</taxon>
        <taxon>Tracheophyta</taxon>
        <taxon>Spermatophyta</taxon>
        <taxon>Magnoliopsida</taxon>
        <taxon>Liliopsida</taxon>
        <taxon>Poales</taxon>
        <taxon>Poaceae</taxon>
        <taxon>PACMAD clade</taxon>
        <taxon>Panicoideae</taxon>
        <taxon>Andropogonodae</taxon>
        <taxon>Andropogoneae</taxon>
        <taxon>Tripsacinae</taxon>
        <taxon>Zea</taxon>
    </lineage>
</organism>
<evidence type="ECO:0000313" key="1">
    <source>
        <dbReference type="EMBL" id="ONM02237.1"/>
    </source>
</evidence>
<accession>A0A1D6KGN5</accession>
<name>A0A1D6KGN5_MAIZE</name>
<dbReference type="IntAct" id="A0A1D6KGN5">
    <property type="interactions" value="3"/>
</dbReference>
<dbReference type="AlphaFoldDB" id="A0A1D6KGN5"/>